<name>A0A7G9SU66_9GAMM</name>
<sequence length="143" mass="16481">MEMLVTLMLVSFATMLMFQMLGSYRIANERVSAQAGLIDRQALLYDWFRDTVHGLFTARDLIFTGDPERFMAVTINPLYAPEGSPTRIGWSLQMATNGRQEIVYSESGRERWRLPLDGDGSARFVYLDESGRQSSTWPRSWDW</sequence>
<dbReference type="Proteomes" id="UP000515804">
    <property type="component" value="Chromosome"/>
</dbReference>
<evidence type="ECO:0000313" key="1">
    <source>
        <dbReference type="EMBL" id="QNN71391.1"/>
    </source>
</evidence>
<gene>
    <name evidence="1" type="ORF">H9L16_07570</name>
</gene>
<dbReference type="RefSeq" id="WP_187553904.1">
    <property type="nucleotide sequence ID" value="NZ_CP060719.1"/>
</dbReference>
<dbReference type="KEGG" id="tcn:H9L16_07570"/>
<dbReference type="EMBL" id="CP060719">
    <property type="protein sequence ID" value="QNN71391.1"/>
    <property type="molecule type" value="Genomic_DNA"/>
</dbReference>
<reference evidence="1 2" key="1">
    <citation type="submission" date="2020-08" db="EMBL/GenBank/DDBJ databases">
        <title>Genome sequence of Thermomonas carbonis KCTC 42013T.</title>
        <authorList>
            <person name="Hyun D.-W."/>
            <person name="Bae J.-W."/>
        </authorList>
    </citation>
    <scope>NUCLEOTIDE SEQUENCE [LARGE SCALE GENOMIC DNA]</scope>
    <source>
        <strain evidence="1 2">KCTC 42013</strain>
    </source>
</reference>
<protein>
    <recommendedName>
        <fullName evidence="3">Type II secretion system protein</fullName>
    </recommendedName>
</protein>
<organism evidence="1 2">
    <name type="scientific">Thermomonas carbonis</name>
    <dbReference type="NCBI Taxonomy" id="1463158"/>
    <lineage>
        <taxon>Bacteria</taxon>
        <taxon>Pseudomonadati</taxon>
        <taxon>Pseudomonadota</taxon>
        <taxon>Gammaproteobacteria</taxon>
        <taxon>Lysobacterales</taxon>
        <taxon>Lysobacteraceae</taxon>
        <taxon>Thermomonas</taxon>
    </lineage>
</organism>
<accession>A0A7G9SU66</accession>
<evidence type="ECO:0008006" key="3">
    <source>
        <dbReference type="Google" id="ProtNLM"/>
    </source>
</evidence>
<evidence type="ECO:0000313" key="2">
    <source>
        <dbReference type="Proteomes" id="UP000515804"/>
    </source>
</evidence>
<proteinExistence type="predicted"/>
<keyword evidence="2" id="KW-1185">Reference proteome</keyword>
<dbReference type="AlphaFoldDB" id="A0A7G9SU66"/>